<dbReference type="InterPro" id="IPR009061">
    <property type="entry name" value="DNA-bd_dom_put_sf"/>
</dbReference>
<dbReference type="SUPFAM" id="SSF46955">
    <property type="entry name" value="Putative DNA-binding domain"/>
    <property type="match status" value="1"/>
</dbReference>
<feature type="domain" description="B12-binding" evidence="5">
    <location>
        <begin position="171"/>
        <end position="298"/>
    </location>
</feature>
<dbReference type="SMART" id="SM00422">
    <property type="entry name" value="HTH_MERR"/>
    <property type="match status" value="1"/>
</dbReference>
<dbReference type="Gene3D" id="1.10.1240.10">
    <property type="entry name" value="Methionine synthase domain"/>
    <property type="match status" value="1"/>
</dbReference>
<dbReference type="Pfam" id="PF13411">
    <property type="entry name" value="MerR_1"/>
    <property type="match status" value="1"/>
</dbReference>
<dbReference type="PROSITE" id="PS50937">
    <property type="entry name" value="HTH_MERR_2"/>
    <property type="match status" value="1"/>
</dbReference>
<dbReference type="GO" id="GO:0031419">
    <property type="term" value="F:cobalamin binding"/>
    <property type="evidence" value="ECO:0007669"/>
    <property type="project" value="InterPro"/>
</dbReference>
<evidence type="ECO:0000256" key="2">
    <source>
        <dbReference type="ARBA" id="ARBA00023125"/>
    </source>
</evidence>
<dbReference type="AlphaFoldDB" id="A0A927K486"/>
<name>A0A927K486_9ACTN</name>
<dbReference type="InterPro" id="IPR036724">
    <property type="entry name" value="Cobalamin-bd_sf"/>
</dbReference>
<evidence type="ECO:0000259" key="5">
    <source>
        <dbReference type="PROSITE" id="PS51332"/>
    </source>
</evidence>
<evidence type="ECO:0000313" key="7">
    <source>
        <dbReference type="Proteomes" id="UP000616839"/>
    </source>
</evidence>
<dbReference type="CDD" id="cd01104">
    <property type="entry name" value="HTH_MlrA-CarA"/>
    <property type="match status" value="1"/>
</dbReference>
<dbReference type="Pfam" id="PF02607">
    <property type="entry name" value="B12-binding_2"/>
    <property type="match status" value="1"/>
</dbReference>
<dbReference type="InterPro" id="IPR036594">
    <property type="entry name" value="Meth_synthase_dom"/>
</dbReference>
<accession>A0A927K486</accession>
<evidence type="ECO:0000256" key="1">
    <source>
        <dbReference type="ARBA" id="ARBA00023015"/>
    </source>
</evidence>
<dbReference type="PANTHER" id="PTHR30204:SF67">
    <property type="entry name" value="HTH-TYPE TRANSCRIPTIONAL REGULATOR MLRA-RELATED"/>
    <property type="match status" value="1"/>
</dbReference>
<proteinExistence type="predicted"/>
<keyword evidence="3" id="KW-0804">Transcription</keyword>
<dbReference type="SUPFAM" id="SSF52242">
    <property type="entry name" value="Cobalamin (vitamin B12)-binding domain"/>
    <property type="match status" value="1"/>
</dbReference>
<dbReference type="GO" id="GO:0046872">
    <property type="term" value="F:metal ion binding"/>
    <property type="evidence" value="ECO:0007669"/>
    <property type="project" value="InterPro"/>
</dbReference>
<sequence length="298" mass="30514">MYTVKRAAELTGIAPDTLRMWERRYAVVTPTRSDGGYRLYDDAALRRLSAMQALVGSGISARQAAGLVLSDEAAGVDAEPVPAADTLGDTGSLVRAAQRFDAAVLSAALDEGFGQASFERVVDGWLMPALLELGAAWRRGDVTVAGEHFASASVHRRLSILFDAAAGSGIGPRVLVGLARGSRHELGVLAFATVLRRAGLDVVYVGGDLPAAEFVGAVATEQPAAVIIGVPSTEDVPAVREAVAALAAAYPDLPVHLGGGHQSRVGGTARLLGHAVGPAASALVGELVAELGAERPAG</sequence>
<gene>
    <name evidence="6" type="ORF">IE331_12190</name>
</gene>
<dbReference type="PROSITE" id="PS51332">
    <property type="entry name" value="B12_BINDING"/>
    <property type="match status" value="1"/>
</dbReference>
<dbReference type="GO" id="GO:0003677">
    <property type="term" value="F:DNA binding"/>
    <property type="evidence" value="ECO:0007669"/>
    <property type="project" value="UniProtKB-KW"/>
</dbReference>
<dbReference type="Gene3D" id="3.40.50.280">
    <property type="entry name" value="Cobalamin-binding domain"/>
    <property type="match status" value="1"/>
</dbReference>
<dbReference type="Pfam" id="PF02310">
    <property type="entry name" value="B12-binding"/>
    <property type="match status" value="1"/>
</dbReference>
<dbReference type="Proteomes" id="UP000616839">
    <property type="component" value="Unassembled WGS sequence"/>
</dbReference>
<dbReference type="InterPro" id="IPR003759">
    <property type="entry name" value="Cbl-bd_cap"/>
</dbReference>
<dbReference type="GO" id="GO:0003700">
    <property type="term" value="F:DNA-binding transcription factor activity"/>
    <property type="evidence" value="ECO:0007669"/>
    <property type="project" value="InterPro"/>
</dbReference>
<dbReference type="InterPro" id="IPR047057">
    <property type="entry name" value="MerR_fam"/>
</dbReference>
<keyword evidence="7" id="KW-1185">Reference proteome</keyword>
<dbReference type="InterPro" id="IPR006158">
    <property type="entry name" value="Cobalamin-bd"/>
</dbReference>
<keyword evidence="1" id="KW-0805">Transcription regulation</keyword>
<comment type="caution">
    <text evidence="6">The sequence shown here is derived from an EMBL/GenBank/DDBJ whole genome shotgun (WGS) entry which is preliminary data.</text>
</comment>
<dbReference type="EMBL" id="JACYXZ010000003">
    <property type="protein sequence ID" value="MBD8870387.1"/>
    <property type="molecule type" value="Genomic_DNA"/>
</dbReference>
<dbReference type="RefSeq" id="WP_192143692.1">
    <property type="nucleotide sequence ID" value="NZ_JACYXZ010000003.1"/>
</dbReference>
<dbReference type="PANTHER" id="PTHR30204">
    <property type="entry name" value="REDOX-CYCLING DRUG-SENSING TRANSCRIPTIONAL ACTIVATOR SOXR"/>
    <property type="match status" value="1"/>
</dbReference>
<dbReference type="InterPro" id="IPR000551">
    <property type="entry name" value="MerR-type_HTH_dom"/>
</dbReference>
<dbReference type="Gene3D" id="1.10.1660.10">
    <property type="match status" value="1"/>
</dbReference>
<evidence type="ECO:0000259" key="4">
    <source>
        <dbReference type="PROSITE" id="PS50937"/>
    </source>
</evidence>
<evidence type="ECO:0000256" key="3">
    <source>
        <dbReference type="ARBA" id="ARBA00023163"/>
    </source>
</evidence>
<feature type="domain" description="HTH merR-type" evidence="4">
    <location>
        <begin position="1"/>
        <end position="67"/>
    </location>
</feature>
<keyword evidence="2" id="KW-0238">DNA-binding</keyword>
<organism evidence="6 7">
    <name type="scientific">Nocardioides donggukensis</name>
    <dbReference type="NCBI Taxonomy" id="2774019"/>
    <lineage>
        <taxon>Bacteria</taxon>
        <taxon>Bacillati</taxon>
        <taxon>Actinomycetota</taxon>
        <taxon>Actinomycetes</taxon>
        <taxon>Propionibacteriales</taxon>
        <taxon>Nocardioidaceae</taxon>
        <taxon>Nocardioides</taxon>
    </lineage>
</organism>
<evidence type="ECO:0000313" key="6">
    <source>
        <dbReference type="EMBL" id="MBD8870387.1"/>
    </source>
</evidence>
<reference evidence="6" key="1">
    <citation type="submission" date="2020-09" db="EMBL/GenBank/DDBJ databases">
        <title>Nocardioides sp. strain MJB4 16S ribosomal RNA gene Genome sequencing and assembly.</title>
        <authorList>
            <person name="Kim I."/>
        </authorList>
    </citation>
    <scope>NUCLEOTIDE SEQUENCE</scope>
    <source>
        <strain evidence="6">MJB4</strain>
    </source>
</reference>
<protein>
    <submittedName>
        <fullName evidence="6">MerR family transcriptional regulator</fullName>
    </submittedName>
</protein>